<dbReference type="eggNOG" id="COG1433">
    <property type="taxonomic scope" value="Bacteria"/>
</dbReference>
<keyword evidence="3" id="KW-1185">Reference proteome</keyword>
<dbReference type="InterPro" id="IPR051840">
    <property type="entry name" value="NifX/NifY_domain"/>
</dbReference>
<proteinExistence type="predicted"/>
<dbReference type="KEGG" id="sdl:Sdel_0192"/>
<dbReference type="PANTHER" id="PTHR33937">
    <property type="entry name" value="IRON-MOLYBDENUM PROTEIN-RELATED-RELATED"/>
    <property type="match status" value="1"/>
</dbReference>
<dbReference type="PANTHER" id="PTHR33937:SF2">
    <property type="entry name" value="DINITROGENASE IRON-MOLYBDENUM COFACTOR BIOSYNTHESIS DOMAIN-CONTAINING PROTEIN"/>
    <property type="match status" value="1"/>
</dbReference>
<evidence type="ECO:0000313" key="2">
    <source>
        <dbReference type="EMBL" id="ACZ11230.1"/>
    </source>
</evidence>
<dbReference type="SUPFAM" id="SSF53146">
    <property type="entry name" value="Nitrogenase accessory factor-like"/>
    <property type="match status" value="1"/>
</dbReference>
<dbReference type="Gene3D" id="3.30.420.130">
    <property type="entry name" value="Dinitrogenase iron-molybdenum cofactor biosynthesis domain"/>
    <property type="match status" value="1"/>
</dbReference>
<organism evidence="2 3">
    <name type="scientific">Sulfurospirillum deleyianum (strain ATCC 51133 / DSM 6946 / 5175)</name>
    <dbReference type="NCBI Taxonomy" id="525898"/>
    <lineage>
        <taxon>Bacteria</taxon>
        <taxon>Pseudomonadati</taxon>
        <taxon>Campylobacterota</taxon>
        <taxon>Epsilonproteobacteria</taxon>
        <taxon>Campylobacterales</taxon>
        <taxon>Sulfurospirillaceae</taxon>
        <taxon>Sulfurospirillum</taxon>
    </lineage>
</organism>
<protein>
    <submittedName>
        <fullName evidence="2">Dinitrogenase iron-molybdenum cofactor biosynthesis protein</fullName>
    </submittedName>
</protein>
<gene>
    <name evidence="2" type="ordered locus">Sdel_0192</name>
</gene>
<reference evidence="2 3" key="2">
    <citation type="journal article" date="2010" name="Stand. Genomic Sci.">
        <title>Complete genome sequence of Sulfurospirillum deleyianum type strain (5175).</title>
        <authorList>
            <person name="Sikorski J."/>
            <person name="Lapidus A."/>
            <person name="Copeland A."/>
            <person name="Glavina Del Rio T."/>
            <person name="Nolan M."/>
            <person name="Lucas S."/>
            <person name="Chen F."/>
            <person name="Tice H."/>
            <person name="Cheng J.F."/>
            <person name="Saunders E."/>
            <person name="Bruce D."/>
            <person name="Goodwin L."/>
            <person name="Pitluck S."/>
            <person name="Ovchinnikova G."/>
            <person name="Pati A."/>
            <person name="Ivanova N."/>
            <person name="Mavromatis K."/>
            <person name="Chen A."/>
            <person name="Palaniappan K."/>
            <person name="Chain P."/>
            <person name="Land M."/>
            <person name="Hauser L."/>
            <person name="Chang Y.J."/>
            <person name="Jeffries C.D."/>
            <person name="Brettin T."/>
            <person name="Detter J.C."/>
            <person name="Han C."/>
            <person name="Rohde M."/>
            <person name="Lang E."/>
            <person name="Spring S."/>
            <person name="Goker M."/>
            <person name="Bristow J."/>
            <person name="Eisen J.A."/>
            <person name="Markowitz V."/>
            <person name="Hugenholtz P."/>
            <person name="Kyrpides N.C."/>
            <person name="Klenk H.P."/>
        </authorList>
    </citation>
    <scope>NUCLEOTIDE SEQUENCE [LARGE SCALE GENOMIC DNA]</scope>
    <source>
        <strain evidence="3">ATCC 51133 / DSM 6946 / 5175</strain>
    </source>
</reference>
<dbReference type="InterPro" id="IPR036105">
    <property type="entry name" value="DiNase_FeMo-co_biosyn_sf"/>
</dbReference>
<dbReference type="EMBL" id="CP001816">
    <property type="protein sequence ID" value="ACZ11230.1"/>
    <property type="molecule type" value="Genomic_DNA"/>
</dbReference>
<dbReference type="STRING" id="525898.Sdel_0192"/>
<dbReference type="Proteomes" id="UP000002222">
    <property type="component" value="Chromosome"/>
</dbReference>
<reference evidence="3" key="1">
    <citation type="submission" date="2009-11" db="EMBL/GenBank/DDBJ databases">
        <title>The complete genome of Sulfurospirillum deleyianum DSM 6946.</title>
        <authorList>
            <consortium name="US DOE Joint Genome Institute (JGI-PGF)"/>
            <person name="Lucas S."/>
            <person name="Copeland A."/>
            <person name="Lapidus A."/>
            <person name="Glavina del Rio T."/>
            <person name="Dalin E."/>
            <person name="Tice H."/>
            <person name="Bruce D."/>
            <person name="Goodwin L."/>
            <person name="Pitluck S."/>
            <person name="Kyrpides N."/>
            <person name="Mavromatis K."/>
            <person name="Ivanova N."/>
            <person name="Ovchinnikova G."/>
            <person name="Munk A.C."/>
            <person name="Lu M."/>
            <person name="Brettin T."/>
            <person name="Detter J.C."/>
            <person name="Han C."/>
            <person name="Tapia R."/>
            <person name="Larimer F."/>
            <person name="Land M."/>
            <person name="Hauser L."/>
            <person name="Markowitz V."/>
            <person name="Cheng J.F."/>
            <person name="Hugenholtz P."/>
            <person name="Woyke T."/>
            <person name="Wu D."/>
            <person name="Aumann P."/>
            <person name="Schneider S."/>
            <person name="Lang E."/>
            <person name="Spring S."/>
            <person name="Klenk H.P."/>
            <person name="Eisen J.A."/>
        </authorList>
    </citation>
    <scope>NUCLEOTIDE SEQUENCE [LARGE SCALE GENOMIC DNA]</scope>
    <source>
        <strain evidence="3">ATCC 51133 / DSM 6946 / 5175</strain>
    </source>
</reference>
<sequence>MIIVFPTTKDDGLSAKRGAHFGRATFYTVVKVEDGIVKDVSVHKNPGHVTGACQNAVSNIQSLGADVLIVGGIGGEPLKKFLALGIDVYFDDKNEILEDSLRAFLAGNVAKIDPNHTCSSHK</sequence>
<dbReference type="InterPro" id="IPR003731">
    <property type="entry name" value="Di-Nase_FeMo-co_biosynth"/>
</dbReference>
<dbReference type="HOGENOM" id="CLU_104194_2_1_7"/>
<evidence type="ECO:0000259" key="1">
    <source>
        <dbReference type="Pfam" id="PF02579"/>
    </source>
</evidence>
<dbReference type="Pfam" id="PF02579">
    <property type="entry name" value="Nitro_FeMo-Co"/>
    <property type="match status" value="1"/>
</dbReference>
<dbReference type="RefSeq" id="WP_012855996.1">
    <property type="nucleotide sequence ID" value="NC_013512.1"/>
</dbReference>
<dbReference type="AlphaFoldDB" id="D1AZ92"/>
<dbReference type="OrthoDB" id="280278at2"/>
<name>D1AZ92_SULD5</name>
<accession>D1AZ92</accession>
<evidence type="ECO:0000313" key="3">
    <source>
        <dbReference type="Proteomes" id="UP000002222"/>
    </source>
</evidence>
<feature type="domain" description="Dinitrogenase iron-molybdenum cofactor biosynthesis" evidence="1">
    <location>
        <begin position="19"/>
        <end position="105"/>
    </location>
</feature>